<protein>
    <submittedName>
        <fullName evidence="2">Uncharacterized protein</fullName>
    </submittedName>
</protein>
<feature type="chain" id="PRO_5046934604" evidence="1">
    <location>
        <begin position="20"/>
        <end position="354"/>
    </location>
</feature>
<sequence>MQKFTWALIALASAFSAKAQTVMIDRAPSGVQNMRAVQGGGMMVSVDTVTSLDALIKRLNGNWEFVETGKAYWIGYTDDMYSIAARKEKAIEPLLDFIKTSANEGGKFGAVYSLHLIGIDSRIAGRFYEEFTNKKARQALLSLLKEKKLQGPVTHLLMRDPWQSDIPTLFDALRQPSEGNWGVVNALKIHFLPGLPIQQRIPAEIAEVDFAYPRMKSQTFKQQLDAEARHEMSVYDAQVLGILRAIRALNNPILRVEDSLLAAPRFWGRSMTEFGCKNCIGVGGKRLTVGTFLEHLAESRVQYFVEGNELVMCNTQQAQQRILAWWDAQPAAFRTQFNQDQADKRRGHQVRWGF</sequence>
<comment type="caution">
    <text evidence="2">The sequence shown here is derived from an EMBL/GenBank/DDBJ whole genome shotgun (WGS) entry which is preliminary data.</text>
</comment>
<organism evidence="2 3">
    <name type="scientific">Hymenobacter armeniacus</name>
    <dbReference type="NCBI Taxonomy" id="2771358"/>
    <lineage>
        <taxon>Bacteria</taxon>
        <taxon>Pseudomonadati</taxon>
        <taxon>Bacteroidota</taxon>
        <taxon>Cytophagia</taxon>
        <taxon>Cytophagales</taxon>
        <taxon>Hymenobacteraceae</taxon>
        <taxon>Hymenobacter</taxon>
    </lineage>
</organism>
<reference evidence="2 3" key="1">
    <citation type="submission" date="2020-09" db="EMBL/GenBank/DDBJ databases">
        <authorList>
            <person name="Kim M.K."/>
        </authorList>
    </citation>
    <scope>NUCLEOTIDE SEQUENCE [LARGE SCALE GENOMIC DNA]</scope>
    <source>
        <strain evidence="2 3">BT189</strain>
    </source>
</reference>
<keyword evidence="1" id="KW-0732">Signal</keyword>
<proteinExistence type="predicted"/>
<feature type="signal peptide" evidence="1">
    <location>
        <begin position="1"/>
        <end position="19"/>
    </location>
</feature>
<evidence type="ECO:0000256" key="1">
    <source>
        <dbReference type="SAM" id="SignalP"/>
    </source>
</evidence>
<gene>
    <name evidence="2" type="ORF">IC234_02250</name>
</gene>
<name>A0ABR8JLQ4_9BACT</name>
<dbReference type="Proteomes" id="UP000606003">
    <property type="component" value="Unassembled WGS sequence"/>
</dbReference>
<keyword evidence="3" id="KW-1185">Reference proteome</keyword>
<evidence type="ECO:0000313" key="2">
    <source>
        <dbReference type="EMBL" id="MBD2720930.1"/>
    </source>
</evidence>
<accession>A0ABR8JLQ4</accession>
<evidence type="ECO:0000313" key="3">
    <source>
        <dbReference type="Proteomes" id="UP000606003"/>
    </source>
</evidence>
<dbReference type="EMBL" id="JACXAC010000001">
    <property type="protein sequence ID" value="MBD2720930.1"/>
    <property type="molecule type" value="Genomic_DNA"/>
</dbReference>